<keyword evidence="1" id="KW-0175">Coiled coil</keyword>
<dbReference type="InterPro" id="IPR027417">
    <property type="entry name" value="P-loop_NTPase"/>
</dbReference>
<proteinExistence type="predicted"/>
<dbReference type="InterPro" id="IPR003395">
    <property type="entry name" value="RecF/RecN/SMC_N"/>
</dbReference>
<dbReference type="Pfam" id="PF02463">
    <property type="entry name" value="SMC_N"/>
    <property type="match status" value="1"/>
</dbReference>
<reference evidence="3 4" key="1">
    <citation type="journal article" date="2016" name="Nat. Commun.">
        <title>Thousands of microbial genomes shed light on interconnected biogeochemical processes in an aquifer system.</title>
        <authorList>
            <person name="Anantharaman K."/>
            <person name="Brown C.T."/>
            <person name="Hug L.A."/>
            <person name="Sharon I."/>
            <person name="Castelle C.J."/>
            <person name="Probst A.J."/>
            <person name="Thomas B.C."/>
            <person name="Singh A."/>
            <person name="Wilkins M.J."/>
            <person name="Karaoz U."/>
            <person name="Brodie E.L."/>
            <person name="Williams K.H."/>
            <person name="Hubbard S.S."/>
            <person name="Banfield J.F."/>
        </authorList>
    </citation>
    <scope>NUCLEOTIDE SEQUENCE [LARGE SCALE GENOMIC DNA]</scope>
</reference>
<organism evidence="3 4">
    <name type="scientific">candidate division WOR-1 bacterium RIFOXYC2_FULL_41_25</name>
    <dbReference type="NCBI Taxonomy" id="1802586"/>
    <lineage>
        <taxon>Bacteria</taxon>
        <taxon>Bacillati</taxon>
        <taxon>Saganbacteria</taxon>
    </lineage>
</organism>
<feature type="domain" description="RecF/RecN/SMC N-terminal" evidence="2">
    <location>
        <begin position="2"/>
        <end position="734"/>
    </location>
</feature>
<dbReference type="PANTHER" id="PTHR43977">
    <property type="entry name" value="STRUCTURAL MAINTENANCE OF CHROMOSOMES PROTEIN 3"/>
    <property type="match status" value="1"/>
</dbReference>
<dbReference type="Proteomes" id="UP000177309">
    <property type="component" value="Unassembled WGS sequence"/>
</dbReference>
<dbReference type="EMBL" id="MEUI01000005">
    <property type="protein sequence ID" value="OGC35225.1"/>
    <property type="molecule type" value="Genomic_DNA"/>
</dbReference>
<feature type="coiled-coil region" evidence="1">
    <location>
        <begin position="390"/>
        <end position="479"/>
    </location>
</feature>
<feature type="coiled-coil region" evidence="1">
    <location>
        <begin position="264"/>
        <end position="333"/>
    </location>
</feature>
<protein>
    <recommendedName>
        <fullName evidence="2">RecF/RecN/SMC N-terminal domain-containing protein</fullName>
    </recommendedName>
</protein>
<evidence type="ECO:0000256" key="1">
    <source>
        <dbReference type="SAM" id="Coils"/>
    </source>
</evidence>
<gene>
    <name evidence="3" type="ORF">A2462_08285</name>
</gene>
<evidence type="ECO:0000313" key="3">
    <source>
        <dbReference type="EMBL" id="OGC35225.1"/>
    </source>
</evidence>
<sequence length="745" mass="83954">MFLKSLILRGFKTFADLTEIEFQEDARITAIVGPNGCGKSNLMDATRWVLGEDNSRELRVATLSDIIFAGTATKRSLSMAEVTLVFDNTSGKLPIAFSEVGIKRRTFREGESEFFINKNLCRLKDIRDLLLDTGMGEASYSVITQGQVDSILSSKGEERRAVFEEAAGINKYKYRKSSAEKKLIAAEQNILRINDLKIEVGEQIITLEDQAGKAREYLDIQTRVKETDIGLSKKLVNGILEKRGQLSADLEKIKQENSVKREAEQKDTNELAAFKEKHRNLEIELDELLIKLEADKDGLRDIELDRRFAEGEFRREEKTLIELDNKKKDLAEKISGLKHSLEQSRTGLDLANIPHSDFFNQMIEQISHLVRALSGLITFLGKENTISLNLGGSEDKRETLKLKLEMLAEENSKIDEEKEKLTFALQAHRAQLENLSTKMTETKDKQTSFTLMQIKKKEKEDLSQNIFTLEEKIRAEEKAERETLGRETTLEIALAKLDGEIVGISERLSLEYNISMEELEALPYEVGSIAKAKMDVAAGRARLRDLEPVNLLAIEEFEKAKERLSFIEAQLIDLNSARENLRSLMAELDIKAEQDFLQTMEQVSQVFSETFSKLFVGGEARISLSTDKPALEAEIEISVRPAGRKWLPLPLLSGGERSLSAIAILFSLLKIRPSPFCFLDEVDAALDDANVNRFTEMLKDFSGQSQIIVITHNKRTMAIADNIYGVTMEEPGISKVISMKLAQAV</sequence>
<name>A0A1F4TR84_UNCSA</name>
<comment type="caution">
    <text evidence="3">The sequence shown here is derived from an EMBL/GenBank/DDBJ whole genome shotgun (WGS) entry which is preliminary data.</text>
</comment>
<evidence type="ECO:0000313" key="4">
    <source>
        <dbReference type="Proteomes" id="UP000177309"/>
    </source>
</evidence>
<feature type="coiled-coil region" evidence="1">
    <location>
        <begin position="557"/>
        <end position="594"/>
    </location>
</feature>
<dbReference type="SUPFAM" id="SSF52540">
    <property type="entry name" value="P-loop containing nucleoside triphosphate hydrolases"/>
    <property type="match status" value="1"/>
</dbReference>
<accession>A0A1F4TR84</accession>
<dbReference type="Gene3D" id="3.40.50.300">
    <property type="entry name" value="P-loop containing nucleotide triphosphate hydrolases"/>
    <property type="match status" value="2"/>
</dbReference>
<dbReference type="AlphaFoldDB" id="A0A1F4TR84"/>
<evidence type="ECO:0000259" key="2">
    <source>
        <dbReference type="Pfam" id="PF02463"/>
    </source>
</evidence>